<accession>A0ABV2L463</accession>
<dbReference type="Proteomes" id="UP001549145">
    <property type="component" value="Unassembled WGS sequence"/>
</dbReference>
<sequence length="82" mass="9198">MTDDIPFRSTADSMTPEEYRETIGLLGLTQGGAAALLGVDARTSRKWANREREIPPTAARFLRYLLRAKVRPEDVIRLLANP</sequence>
<comment type="caution">
    <text evidence="1">The sequence shown here is derived from an EMBL/GenBank/DDBJ whole genome shotgun (WGS) entry which is preliminary data.</text>
</comment>
<keyword evidence="1" id="KW-0238">DNA-binding</keyword>
<dbReference type="GO" id="GO:0003677">
    <property type="term" value="F:DNA binding"/>
    <property type="evidence" value="ECO:0007669"/>
    <property type="project" value="UniProtKB-KW"/>
</dbReference>
<reference evidence="1 2" key="1">
    <citation type="submission" date="2024-06" db="EMBL/GenBank/DDBJ databases">
        <title>Genomic Encyclopedia of Type Strains, Phase IV (KMG-IV): sequencing the most valuable type-strain genomes for metagenomic binning, comparative biology and taxonomic classification.</title>
        <authorList>
            <person name="Goeker M."/>
        </authorList>
    </citation>
    <scope>NUCLEOTIDE SEQUENCE [LARGE SCALE GENOMIC DNA]</scope>
    <source>
        <strain evidence="1 2">DSM 21331</strain>
    </source>
</reference>
<name>A0ABV2L463_9HYPH</name>
<dbReference type="EMBL" id="JBEPMM010000002">
    <property type="protein sequence ID" value="MET3691685.1"/>
    <property type="molecule type" value="Genomic_DNA"/>
</dbReference>
<evidence type="ECO:0000313" key="1">
    <source>
        <dbReference type="EMBL" id="MET3691685.1"/>
    </source>
</evidence>
<dbReference type="SUPFAM" id="SSF47413">
    <property type="entry name" value="lambda repressor-like DNA-binding domains"/>
    <property type="match status" value="1"/>
</dbReference>
<evidence type="ECO:0000313" key="2">
    <source>
        <dbReference type="Proteomes" id="UP001549145"/>
    </source>
</evidence>
<protein>
    <submittedName>
        <fullName evidence="1">DNA-binding transcriptional regulator YiaG</fullName>
    </submittedName>
</protein>
<dbReference type="InterPro" id="IPR010982">
    <property type="entry name" value="Lambda_DNA-bd_dom_sf"/>
</dbReference>
<dbReference type="Gene3D" id="1.10.260.40">
    <property type="entry name" value="lambda repressor-like DNA-binding domains"/>
    <property type="match status" value="1"/>
</dbReference>
<proteinExistence type="predicted"/>
<dbReference type="RefSeq" id="WP_238276858.1">
    <property type="nucleotide sequence ID" value="NZ_BPQL01000019.1"/>
</dbReference>
<organism evidence="1 2">
    <name type="scientific">Methylobacterium goesingense</name>
    <dbReference type="NCBI Taxonomy" id="243690"/>
    <lineage>
        <taxon>Bacteria</taxon>
        <taxon>Pseudomonadati</taxon>
        <taxon>Pseudomonadota</taxon>
        <taxon>Alphaproteobacteria</taxon>
        <taxon>Hyphomicrobiales</taxon>
        <taxon>Methylobacteriaceae</taxon>
        <taxon>Methylobacterium</taxon>
    </lineage>
</organism>
<gene>
    <name evidence="1" type="ORF">ABID43_001210</name>
</gene>
<keyword evidence="2" id="KW-1185">Reference proteome</keyword>